<dbReference type="Proteomes" id="UP001403094">
    <property type="component" value="Unassembled WGS sequence"/>
</dbReference>
<proteinExistence type="predicted"/>
<comment type="caution">
    <text evidence="1">The sequence shown here is derived from an EMBL/GenBank/DDBJ whole genome shotgun (WGS) entry which is preliminary data.</text>
</comment>
<protein>
    <submittedName>
        <fullName evidence="1">Uncharacterized protein</fullName>
    </submittedName>
</protein>
<reference evidence="2" key="1">
    <citation type="journal article" date="2019" name="Int. J. Syst. Evol. Microbiol.">
        <title>The Global Catalogue of Microorganisms (GCM) 10K type strain sequencing project: providing services to taxonomists for standard genome sequencing and annotation.</title>
        <authorList>
            <consortium name="The Broad Institute Genomics Platform"/>
            <consortium name="The Broad Institute Genome Sequencing Center for Infectious Disease"/>
            <person name="Wu L."/>
            <person name="Ma J."/>
        </authorList>
    </citation>
    <scope>NUCLEOTIDE SEQUENCE [LARGE SCALE GENOMIC DNA]</scope>
    <source>
        <strain evidence="2">JCM 14549</strain>
    </source>
</reference>
<accession>A0ABP5H7L1</accession>
<evidence type="ECO:0000313" key="2">
    <source>
        <dbReference type="Proteomes" id="UP001403094"/>
    </source>
</evidence>
<sequence length="68" mass="7273">MFGEVVVEVPGRGRDGVQFFRADVQVRLIGHGLAVLPRAGVMYPMSKPNNAVGDRSGGLVGFSAWVLM</sequence>
<dbReference type="EMBL" id="BAAANQ010000016">
    <property type="protein sequence ID" value="GAA2065067.1"/>
    <property type="molecule type" value="Genomic_DNA"/>
</dbReference>
<name>A0ABP5H7L1_9ACTN</name>
<gene>
    <name evidence="1" type="ORF">GCM10009757_51310</name>
</gene>
<keyword evidence="2" id="KW-1185">Reference proteome</keyword>
<organism evidence="1 2">
    <name type="scientific">Streptomyces cheonanensis</name>
    <dbReference type="NCBI Taxonomy" id="312720"/>
    <lineage>
        <taxon>Bacteria</taxon>
        <taxon>Bacillati</taxon>
        <taxon>Actinomycetota</taxon>
        <taxon>Actinomycetes</taxon>
        <taxon>Kitasatosporales</taxon>
        <taxon>Streptomycetaceae</taxon>
        <taxon>Streptomyces</taxon>
    </lineage>
</organism>
<evidence type="ECO:0000313" key="1">
    <source>
        <dbReference type="EMBL" id="GAA2065067.1"/>
    </source>
</evidence>